<dbReference type="EMBL" id="JBBPFD010000004">
    <property type="protein sequence ID" value="KAK7929367.1"/>
    <property type="molecule type" value="Genomic_DNA"/>
</dbReference>
<dbReference type="PANTHER" id="PTHR38706">
    <property type="entry name" value="SI:CH211-198C19.1-RELATED"/>
    <property type="match status" value="1"/>
</dbReference>
<sequence length="472" mass="54817">MKTSRAVLVFCLLTLTALCCQSASSIFPTLNSTEDLRRVYSHRSIPEQSLLLLHMFANKIYIDNHDNIYPSFNPTTDYGSHGYWNYENLLVQAPPGCRYYTIGNVNKNTCSNSRKVPQYVRHPKGLTNVPMENRARIIFCLNIHWKTVHEVYLTQHYRWQTSSAYDPNHTFRITPHLLRELRSFSFNDDVTALQSLRDQYNQNLDDTQLNNIINIWGRHQAPLGLLISLILNMFRRRTGRSSGSEPMHQWQNCEFQQINVYLVTGSNGNAKILWSGVPQHVLKDGAAVVLFNNENDKTKRGYKQIKSSEGSLETSMRLNEGLQARLHTFKRSHWWESSPKLKNEICRGEEFHGPDSVPVTGSMFAKLQLFVRNGKSCFRLYIDNCREWKSHFGKSWVALYTSISKSTRELGQWQWVTKFKQAQDSGDFKSFEHCTRTTVVPGMQARFMIKDYNAKAYTPTWPNSRQFSRQFP</sequence>
<proteinExistence type="predicted"/>
<evidence type="ECO:0000256" key="1">
    <source>
        <dbReference type="SAM" id="SignalP"/>
    </source>
</evidence>
<evidence type="ECO:0000313" key="2">
    <source>
        <dbReference type="EMBL" id="KAK7929367.1"/>
    </source>
</evidence>
<accession>A0AAW0PKP4</accession>
<feature type="chain" id="PRO_5043620454" evidence="1">
    <location>
        <begin position="26"/>
        <end position="472"/>
    </location>
</feature>
<comment type="caution">
    <text evidence="2">The sequence shown here is derived from an EMBL/GenBank/DDBJ whole genome shotgun (WGS) entry which is preliminary data.</text>
</comment>
<name>A0AAW0PKP4_9GOBI</name>
<gene>
    <name evidence="2" type="ORF">WMY93_005762</name>
</gene>
<protein>
    <submittedName>
        <fullName evidence="2">Uncharacterized protein</fullName>
    </submittedName>
</protein>
<organism evidence="2 3">
    <name type="scientific">Mugilogobius chulae</name>
    <name type="common">yellowstripe goby</name>
    <dbReference type="NCBI Taxonomy" id="88201"/>
    <lineage>
        <taxon>Eukaryota</taxon>
        <taxon>Metazoa</taxon>
        <taxon>Chordata</taxon>
        <taxon>Craniata</taxon>
        <taxon>Vertebrata</taxon>
        <taxon>Euteleostomi</taxon>
        <taxon>Actinopterygii</taxon>
        <taxon>Neopterygii</taxon>
        <taxon>Teleostei</taxon>
        <taxon>Neoteleostei</taxon>
        <taxon>Acanthomorphata</taxon>
        <taxon>Gobiaria</taxon>
        <taxon>Gobiiformes</taxon>
        <taxon>Gobioidei</taxon>
        <taxon>Gobiidae</taxon>
        <taxon>Gobionellinae</taxon>
        <taxon>Mugilogobius</taxon>
    </lineage>
</organism>
<dbReference type="AlphaFoldDB" id="A0AAW0PKP4"/>
<dbReference type="PANTHER" id="PTHR38706:SF2">
    <property type="match status" value="1"/>
</dbReference>
<feature type="signal peptide" evidence="1">
    <location>
        <begin position="1"/>
        <end position="25"/>
    </location>
</feature>
<keyword evidence="1" id="KW-0732">Signal</keyword>
<keyword evidence="3" id="KW-1185">Reference proteome</keyword>
<dbReference type="Proteomes" id="UP001460270">
    <property type="component" value="Unassembled WGS sequence"/>
</dbReference>
<evidence type="ECO:0000313" key="3">
    <source>
        <dbReference type="Proteomes" id="UP001460270"/>
    </source>
</evidence>
<reference evidence="3" key="1">
    <citation type="submission" date="2024-04" db="EMBL/GenBank/DDBJ databases">
        <title>Salinicola lusitanus LLJ914,a marine bacterium isolated from the Okinawa Trough.</title>
        <authorList>
            <person name="Li J."/>
        </authorList>
    </citation>
    <scope>NUCLEOTIDE SEQUENCE [LARGE SCALE GENOMIC DNA]</scope>
</reference>